<evidence type="ECO:0000313" key="5">
    <source>
        <dbReference type="Proteomes" id="UP000738402"/>
    </source>
</evidence>
<keyword evidence="4" id="KW-1185">Reference proteome</keyword>
<sequence length="242" mass="25891">MLAGAASAAANRAVAAEIGRRHKPPVPSVLDARRHPEPRRRAVGGPATPGDFAGRVVHRRRRLYAGVLLLLHIRVSEEETAGKHAAADRHAASQVVHHRGHRAPATEPLRAGQVRAAAARRVCGRRHWLSVLVASQGAARHRAGHWPADLRVLERSAVSERPAAADLPELHQEIVSRAESALLHVLDLGQRHVRPADPLVPLGLGLRCAQQQLAVGLAGHHCGGPCDFRPVLYVQTVGDGGV</sequence>
<dbReference type="EMBL" id="JAHLUN010000001">
    <property type="protein sequence ID" value="KAG7768867.1"/>
    <property type="molecule type" value="Genomic_DNA"/>
</dbReference>
<comment type="caution">
    <text evidence="2">The sequence shown here is derived from an EMBL/GenBank/DDBJ whole genome shotgun (WGS) entry which is preliminary data.</text>
</comment>
<name>A0AAN6I362_9ASCO</name>
<evidence type="ECO:0000256" key="1">
    <source>
        <dbReference type="SAM" id="MobiDB-lite"/>
    </source>
</evidence>
<evidence type="ECO:0000313" key="2">
    <source>
        <dbReference type="EMBL" id="KAG7730357.1"/>
    </source>
</evidence>
<evidence type="ECO:0000313" key="4">
    <source>
        <dbReference type="Proteomes" id="UP000697297"/>
    </source>
</evidence>
<dbReference type="Proteomes" id="UP000697297">
    <property type="component" value="Unassembled WGS sequence"/>
</dbReference>
<reference evidence="2 4" key="1">
    <citation type="journal article" date="2021" name="G3 (Bethesda)">
        <title>Genomic diversity, chromosomal rearrangements, and interspecies hybridization in the ogataea polymorpha species complex.</title>
        <authorList>
            <person name="Hanson S.J."/>
            <person name="Cinneide E.O."/>
            <person name="Salzberg L.I."/>
            <person name="Wolfe K.H."/>
            <person name="McGowan J."/>
            <person name="Fitzpatrick D.A."/>
            <person name="Matlin K."/>
        </authorList>
    </citation>
    <scope>NUCLEOTIDE SEQUENCE</scope>
    <source>
        <strain evidence="3">81-436-3</strain>
        <strain evidence="2">83-405-1</strain>
    </source>
</reference>
<gene>
    <name evidence="2" type="ORF">KL933_000152</name>
    <name evidence="3" type="ORF">KL946_000150</name>
</gene>
<evidence type="ECO:0000313" key="3">
    <source>
        <dbReference type="EMBL" id="KAG7768867.1"/>
    </source>
</evidence>
<proteinExistence type="predicted"/>
<feature type="region of interest" description="Disordered" evidence="1">
    <location>
        <begin position="16"/>
        <end position="47"/>
    </location>
</feature>
<dbReference type="AlphaFoldDB" id="A0AAN6I362"/>
<protein>
    <submittedName>
        <fullName evidence="2">Uncharacterized protein</fullName>
    </submittedName>
</protein>
<accession>A0AAN6I362</accession>
<dbReference type="EMBL" id="JAHLUH010000001">
    <property type="protein sequence ID" value="KAG7730357.1"/>
    <property type="molecule type" value="Genomic_DNA"/>
</dbReference>
<organism evidence="2 5">
    <name type="scientific">Ogataea haglerorum</name>
    <dbReference type="NCBI Taxonomy" id="1937702"/>
    <lineage>
        <taxon>Eukaryota</taxon>
        <taxon>Fungi</taxon>
        <taxon>Dikarya</taxon>
        <taxon>Ascomycota</taxon>
        <taxon>Saccharomycotina</taxon>
        <taxon>Pichiomycetes</taxon>
        <taxon>Pichiales</taxon>
        <taxon>Pichiaceae</taxon>
        <taxon>Ogataea</taxon>
    </lineage>
</organism>
<dbReference type="Proteomes" id="UP000738402">
    <property type="component" value="Unassembled WGS sequence"/>
</dbReference>